<evidence type="ECO:0000259" key="11">
    <source>
        <dbReference type="PROSITE" id="PS51745"/>
    </source>
</evidence>
<dbReference type="InterPro" id="IPR008271">
    <property type="entry name" value="Ser/Thr_kinase_AS"/>
</dbReference>
<feature type="region of interest" description="Disordered" evidence="9">
    <location>
        <begin position="727"/>
        <end position="797"/>
    </location>
</feature>
<dbReference type="CDD" id="cd05992">
    <property type="entry name" value="PB1"/>
    <property type="match status" value="1"/>
</dbReference>
<dbReference type="InterPro" id="IPR001680">
    <property type="entry name" value="WD40_rpt"/>
</dbReference>
<evidence type="ECO:0000256" key="2">
    <source>
        <dbReference type="ARBA" id="ARBA00022679"/>
    </source>
</evidence>
<evidence type="ECO:0000256" key="9">
    <source>
        <dbReference type="SAM" id="MobiDB-lite"/>
    </source>
</evidence>
<dbReference type="CDD" id="cd00200">
    <property type="entry name" value="WD40"/>
    <property type="match status" value="1"/>
</dbReference>
<dbReference type="GO" id="GO:0004672">
    <property type="term" value="F:protein kinase activity"/>
    <property type="evidence" value="ECO:0007669"/>
    <property type="project" value="InterPro"/>
</dbReference>
<dbReference type="AlphaFoldDB" id="A0AAD7XN66"/>
<dbReference type="InterPro" id="IPR000270">
    <property type="entry name" value="PB1_dom"/>
</dbReference>
<keyword evidence="5" id="KW-0418">Kinase</keyword>
<dbReference type="SMART" id="SM00320">
    <property type="entry name" value="WD40"/>
    <property type="match status" value="6"/>
</dbReference>
<feature type="repeat" description="WD" evidence="7">
    <location>
        <begin position="958"/>
        <end position="999"/>
    </location>
</feature>
<proteinExistence type="predicted"/>
<keyword evidence="2" id="KW-0808">Transferase</keyword>
<feature type="compositionally biased region" description="Acidic residues" evidence="9">
    <location>
        <begin position="757"/>
        <end position="770"/>
    </location>
</feature>
<feature type="binding site" evidence="8">
    <location>
        <position position="192"/>
    </location>
    <ligand>
        <name>ATP</name>
        <dbReference type="ChEBI" id="CHEBI:30616"/>
    </ligand>
</feature>
<dbReference type="Gene3D" id="2.130.10.10">
    <property type="entry name" value="YVTN repeat-like/Quinoprotein amine dehydrogenase"/>
    <property type="match status" value="3"/>
</dbReference>
<dbReference type="InterPro" id="IPR000719">
    <property type="entry name" value="Prot_kinase_dom"/>
</dbReference>
<feature type="compositionally biased region" description="Polar residues" evidence="9">
    <location>
        <begin position="108"/>
        <end position="117"/>
    </location>
</feature>
<dbReference type="InterPro" id="IPR011009">
    <property type="entry name" value="Kinase-like_dom_sf"/>
</dbReference>
<dbReference type="InterPro" id="IPR053793">
    <property type="entry name" value="PB1-like"/>
</dbReference>
<gene>
    <name evidence="12" type="ORF">CTAYLR_002166</name>
</gene>
<dbReference type="Pfam" id="PF00400">
    <property type="entry name" value="WD40"/>
    <property type="match status" value="3"/>
</dbReference>
<dbReference type="Gene3D" id="1.10.510.10">
    <property type="entry name" value="Transferase(Phosphotransferase) domain 1"/>
    <property type="match status" value="1"/>
</dbReference>
<keyword evidence="6 8" id="KW-0067">ATP-binding</keyword>
<dbReference type="InterPro" id="IPR019775">
    <property type="entry name" value="WD40_repeat_CS"/>
</dbReference>
<evidence type="ECO:0000313" key="12">
    <source>
        <dbReference type="EMBL" id="KAJ8613494.1"/>
    </source>
</evidence>
<feature type="region of interest" description="Disordered" evidence="9">
    <location>
        <begin position="91"/>
        <end position="137"/>
    </location>
</feature>
<feature type="region of interest" description="Disordered" evidence="9">
    <location>
        <begin position="431"/>
        <end position="451"/>
    </location>
</feature>
<accession>A0AAD7XN66</accession>
<dbReference type="Pfam" id="PF00069">
    <property type="entry name" value="Pkinase"/>
    <property type="match status" value="1"/>
</dbReference>
<dbReference type="SMART" id="SM00666">
    <property type="entry name" value="PB1"/>
    <property type="match status" value="1"/>
</dbReference>
<feature type="compositionally biased region" description="Polar residues" evidence="9">
    <location>
        <begin position="850"/>
        <end position="872"/>
    </location>
</feature>
<evidence type="ECO:0000256" key="6">
    <source>
        <dbReference type="ARBA" id="ARBA00022840"/>
    </source>
</evidence>
<evidence type="ECO:0000256" key="1">
    <source>
        <dbReference type="ARBA" id="ARBA00022574"/>
    </source>
</evidence>
<name>A0AAD7XN66_9STRA</name>
<feature type="region of interest" description="Disordered" evidence="9">
    <location>
        <begin position="466"/>
        <end position="514"/>
    </location>
</feature>
<dbReference type="GO" id="GO:0005524">
    <property type="term" value="F:ATP binding"/>
    <property type="evidence" value="ECO:0007669"/>
    <property type="project" value="UniProtKB-UniRule"/>
</dbReference>
<dbReference type="PROSITE" id="PS50082">
    <property type="entry name" value="WD_REPEATS_2"/>
    <property type="match status" value="2"/>
</dbReference>
<dbReference type="SUPFAM" id="SSF50978">
    <property type="entry name" value="WD40 repeat-like"/>
    <property type="match status" value="1"/>
</dbReference>
<dbReference type="InterPro" id="IPR017441">
    <property type="entry name" value="Protein_kinase_ATP_BS"/>
</dbReference>
<keyword evidence="3" id="KW-0677">Repeat</keyword>
<evidence type="ECO:0000256" key="3">
    <source>
        <dbReference type="ARBA" id="ARBA00022737"/>
    </source>
</evidence>
<feature type="compositionally biased region" description="Basic and acidic residues" evidence="9">
    <location>
        <begin position="466"/>
        <end position="479"/>
    </location>
</feature>
<dbReference type="PROSITE" id="PS00107">
    <property type="entry name" value="PROTEIN_KINASE_ATP"/>
    <property type="match status" value="1"/>
</dbReference>
<sequence>MREPEALEVPASATNEGALRLKFHWKRTIRVVAVDKRQVSFRSLKQRLTTDYGFEVSLVYQDSEGDLITLASQNDLNELMATQERTANVRVIPLGGGNDDDDADRQISAPTPSTSGAANLDPLAEPRSPLARASTSTRLAVTSPDARRVLDPLRDSRRQKIRWQRGQMIGMGAFGRVYMALNLDTGELMAMKELDSAAVSSRARCALENEVALMQDLEHPNIVRYVGVESSSDALGVFLEYVPGGSLRSLLDRFGKLEEAVVRLYSRQILLGLEYLHGQGIAHRDIKAANVLVSNDGSVKLADFGASKRIATESMQSLTKGTPQFMAPEVIKDEPQGWRKADVWSIGCTIVEMSTGAPPFSQFSNPVTAMYQIACVEEPPEMPANLSEDGHRFLSLCFQRDPKLRPEVSSLLLQNFAAVAPTAWRQLSRDSNRELYPSRPSTTSNAESSRRSLRVVVVDARSCDSRGKTSLDEASKYHEIPASSSSAGTTVKGRLGLPSTPPKNLPPQQAMTPRSVRAWKGEDGLDDDGLETKTAVATAASTRITSSSSSSSVLVSNDDNFEEDMSSSSQAGTGAAIRTTDVRPNSAVVSVVENHEATTRPAVTTSVSFKDVNNSNSDVGVQKSLSRLIPKTQHQQPRKKSEAAPRIRKLATSKRLYGEAEVLLSRTCPDLSSSSSSFKSNHPYKARIGRGIVVRGKRLDADPATGRARAIPPLSEANARRANKIASGEHNEACVPETTSGGFARPSLGGVEVYESSLDDGHDDDDDDDDNGSHAPHSPTTTGNECRQDDAANHEEDENEVILEHTAPVLCMRAAPRAQLLATGSADGCVHLIHAGRNVACQVVARHPCTSPSASGKSLQQKRTPNRRLSQSTRDDKSAVTALSLSATGGRFVAGDDCLGRVWSTETTSVLHTLEGHDARVTCVALVEGVEAGSSLPPTSNSGALVVTGSADHTVLVLRGHGDAITALHIDLDQSCAWSTSHDTCVRAWDLRSGRCRVELLQHFGSVQSLAFDAMLDDGRGGYLTGGRDTSVYVWGRTTTGACMRTLRSQRGFVQHIAVSPPSSSGSTVVALAGHTNAVTRVAWIGDYTRDDGYLISSSADATIRVWKPRTGAVDFTLHRHNAAVVDIYAQDAASSSTSRARIISASIDGSVRVASI</sequence>
<dbReference type="InterPro" id="IPR015943">
    <property type="entry name" value="WD40/YVTN_repeat-like_dom_sf"/>
</dbReference>
<dbReference type="PANTHER" id="PTHR48016:SF56">
    <property type="entry name" value="MAPKK KINASE"/>
    <property type="match status" value="1"/>
</dbReference>
<feature type="repeat" description="WD" evidence="7">
    <location>
        <begin position="1072"/>
        <end position="1117"/>
    </location>
</feature>
<evidence type="ECO:0000256" key="8">
    <source>
        <dbReference type="PROSITE-ProRule" id="PRU10141"/>
    </source>
</evidence>
<dbReference type="PROSITE" id="PS51745">
    <property type="entry name" value="PB1"/>
    <property type="match status" value="1"/>
</dbReference>
<dbReference type="SUPFAM" id="SSF56112">
    <property type="entry name" value="Protein kinase-like (PK-like)"/>
    <property type="match status" value="1"/>
</dbReference>
<dbReference type="Pfam" id="PF00564">
    <property type="entry name" value="PB1"/>
    <property type="match status" value="1"/>
</dbReference>
<dbReference type="CDD" id="cd06606">
    <property type="entry name" value="STKc_MAPKKK"/>
    <property type="match status" value="1"/>
</dbReference>
<dbReference type="EMBL" id="JAQMWT010000028">
    <property type="protein sequence ID" value="KAJ8613494.1"/>
    <property type="molecule type" value="Genomic_DNA"/>
</dbReference>
<evidence type="ECO:0000256" key="5">
    <source>
        <dbReference type="ARBA" id="ARBA00022777"/>
    </source>
</evidence>
<feature type="domain" description="PB1" evidence="11">
    <location>
        <begin position="18"/>
        <end position="96"/>
    </location>
</feature>
<evidence type="ECO:0000313" key="13">
    <source>
        <dbReference type="Proteomes" id="UP001230188"/>
    </source>
</evidence>
<comment type="caution">
    <text evidence="12">The sequence shown here is derived from an EMBL/GenBank/DDBJ whole genome shotgun (WGS) entry which is preliminary data.</text>
</comment>
<feature type="domain" description="Protein kinase" evidence="10">
    <location>
        <begin position="163"/>
        <end position="417"/>
    </location>
</feature>
<evidence type="ECO:0000256" key="7">
    <source>
        <dbReference type="PROSITE-ProRule" id="PRU00221"/>
    </source>
</evidence>
<reference evidence="12" key="1">
    <citation type="submission" date="2023-01" db="EMBL/GenBank/DDBJ databases">
        <title>Metagenome sequencing of chrysophaentin producing Chrysophaeum taylorii.</title>
        <authorList>
            <person name="Davison J."/>
            <person name="Bewley C."/>
        </authorList>
    </citation>
    <scope>NUCLEOTIDE SEQUENCE</scope>
    <source>
        <strain evidence="12">NIES-1699</strain>
    </source>
</reference>
<dbReference type="PANTHER" id="PTHR48016">
    <property type="entry name" value="MAP KINASE KINASE KINASE SSK2-RELATED-RELATED"/>
    <property type="match status" value="1"/>
</dbReference>
<evidence type="ECO:0000259" key="10">
    <source>
        <dbReference type="PROSITE" id="PS50011"/>
    </source>
</evidence>
<feature type="region of interest" description="Disordered" evidence="9">
    <location>
        <begin position="850"/>
        <end position="877"/>
    </location>
</feature>
<dbReference type="PROSITE" id="PS50011">
    <property type="entry name" value="PROTEIN_KINASE_DOM"/>
    <property type="match status" value="1"/>
</dbReference>
<keyword evidence="1 7" id="KW-0853">WD repeat</keyword>
<dbReference type="SMART" id="SM00220">
    <property type="entry name" value="S_TKc"/>
    <property type="match status" value="1"/>
</dbReference>
<dbReference type="Gene3D" id="3.10.20.90">
    <property type="entry name" value="Phosphatidylinositol 3-kinase Catalytic Subunit, Chain A, domain 1"/>
    <property type="match status" value="1"/>
</dbReference>
<keyword evidence="13" id="KW-1185">Reference proteome</keyword>
<dbReference type="PROSITE" id="PS00678">
    <property type="entry name" value="WD_REPEATS_1"/>
    <property type="match status" value="1"/>
</dbReference>
<dbReference type="PROSITE" id="PS00108">
    <property type="entry name" value="PROTEIN_KINASE_ST"/>
    <property type="match status" value="1"/>
</dbReference>
<dbReference type="InterPro" id="IPR050538">
    <property type="entry name" value="MAP_kinase_kinase_kinase"/>
</dbReference>
<dbReference type="InterPro" id="IPR036322">
    <property type="entry name" value="WD40_repeat_dom_sf"/>
</dbReference>
<organism evidence="12 13">
    <name type="scientific">Chrysophaeum taylorii</name>
    <dbReference type="NCBI Taxonomy" id="2483200"/>
    <lineage>
        <taxon>Eukaryota</taxon>
        <taxon>Sar</taxon>
        <taxon>Stramenopiles</taxon>
        <taxon>Ochrophyta</taxon>
        <taxon>Pelagophyceae</taxon>
        <taxon>Pelagomonadales</taxon>
        <taxon>Pelagomonadaceae</taxon>
        <taxon>Chrysophaeum</taxon>
    </lineage>
</organism>
<feature type="region of interest" description="Disordered" evidence="9">
    <location>
        <begin position="550"/>
        <end position="576"/>
    </location>
</feature>
<protein>
    <submittedName>
        <fullName evidence="12">Uncharacterized protein</fullName>
    </submittedName>
</protein>
<keyword evidence="4 8" id="KW-0547">Nucleotide-binding</keyword>
<evidence type="ECO:0000256" key="4">
    <source>
        <dbReference type="ARBA" id="ARBA00022741"/>
    </source>
</evidence>
<dbReference type="SUPFAM" id="SSF54277">
    <property type="entry name" value="CAD &amp; PB1 domains"/>
    <property type="match status" value="1"/>
</dbReference>
<dbReference type="Proteomes" id="UP001230188">
    <property type="component" value="Unassembled WGS sequence"/>
</dbReference>
<dbReference type="PROSITE" id="PS50294">
    <property type="entry name" value="WD_REPEATS_REGION"/>
    <property type="match status" value="1"/>
</dbReference>